<dbReference type="EMBL" id="JBFOLJ010000014">
    <property type="protein sequence ID" value="KAL2477199.1"/>
    <property type="molecule type" value="Genomic_DNA"/>
</dbReference>
<protein>
    <submittedName>
        <fullName evidence="3">Plastid division protein PDV2</fullName>
    </submittedName>
</protein>
<dbReference type="PANTHER" id="PTHR33600">
    <property type="entry name" value="PLASTID DIVISION PROTEIN PDV2"/>
    <property type="match status" value="1"/>
</dbReference>
<proteinExistence type="predicted"/>
<keyword evidence="1" id="KW-0175">Coiled coil</keyword>
<gene>
    <name evidence="3" type="ORF">Fot_46213</name>
</gene>
<feature type="region of interest" description="Disordered" evidence="2">
    <location>
        <begin position="154"/>
        <end position="187"/>
    </location>
</feature>
<evidence type="ECO:0000256" key="2">
    <source>
        <dbReference type="SAM" id="MobiDB-lite"/>
    </source>
</evidence>
<name>A0ABD1QLU3_9LAMI</name>
<feature type="compositionally biased region" description="Basic and acidic residues" evidence="2">
    <location>
        <begin position="164"/>
        <end position="187"/>
    </location>
</feature>
<dbReference type="PANTHER" id="PTHR33600:SF3">
    <property type="entry name" value="PLASTID DIVISION PROTEIN PDV2"/>
    <property type="match status" value="1"/>
</dbReference>
<dbReference type="AlphaFoldDB" id="A0ABD1QLU3"/>
<organism evidence="3 4">
    <name type="scientific">Forsythia ovata</name>
    <dbReference type="NCBI Taxonomy" id="205694"/>
    <lineage>
        <taxon>Eukaryota</taxon>
        <taxon>Viridiplantae</taxon>
        <taxon>Streptophyta</taxon>
        <taxon>Embryophyta</taxon>
        <taxon>Tracheophyta</taxon>
        <taxon>Spermatophyta</taxon>
        <taxon>Magnoliopsida</taxon>
        <taxon>eudicotyledons</taxon>
        <taxon>Gunneridae</taxon>
        <taxon>Pentapetalae</taxon>
        <taxon>asterids</taxon>
        <taxon>lamiids</taxon>
        <taxon>Lamiales</taxon>
        <taxon>Oleaceae</taxon>
        <taxon>Forsythieae</taxon>
        <taxon>Forsythia</taxon>
    </lineage>
</organism>
<dbReference type="Proteomes" id="UP001604277">
    <property type="component" value="Unassembled WGS sequence"/>
</dbReference>
<evidence type="ECO:0000256" key="1">
    <source>
        <dbReference type="SAM" id="Coils"/>
    </source>
</evidence>
<sequence>MDEDRIGLVLARTSELRSKIINCIHKASEKENDNKEFEANPDAENQENERLLNIRDALESLEAQLSSLQALQQQQWYEKEAALSEIEYSQKKLLKELKEYEGTDLDVIHEAISFASETEDNNDLLLPPYPSRPSHSLVSDNGYLSSFLSTRKFSQNRPISSGPKDSDGVPKNVQESERTRTHSESRSPFKGVRVLAGTAAKAALTIIGVISILSLAGFEPSVRKRGNHFKFLDIFQLQQNNDKGTAVLECPTGKIPVMENGEMRCVVKERVEIPFESGVTTPDVNYGCG</sequence>
<feature type="coiled-coil region" evidence="1">
    <location>
        <begin position="44"/>
        <end position="74"/>
    </location>
</feature>
<accession>A0ABD1QLU3</accession>
<evidence type="ECO:0000313" key="4">
    <source>
        <dbReference type="Proteomes" id="UP001604277"/>
    </source>
</evidence>
<keyword evidence="4" id="KW-1185">Reference proteome</keyword>
<dbReference type="InterPro" id="IPR038939">
    <property type="entry name" value="PDV1/PDV2"/>
</dbReference>
<reference evidence="4" key="1">
    <citation type="submission" date="2024-07" db="EMBL/GenBank/DDBJ databases">
        <title>Two chromosome-level genome assemblies of Korean endemic species Abeliophyllum distichum and Forsythia ovata (Oleaceae).</title>
        <authorList>
            <person name="Jang H."/>
        </authorList>
    </citation>
    <scope>NUCLEOTIDE SEQUENCE [LARGE SCALE GENOMIC DNA]</scope>
</reference>
<evidence type="ECO:0000313" key="3">
    <source>
        <dbReference type="EMBL" id="KAL2477199.1"/>
    </source>
</evidence>
<comment type="caution">
    <text evidence="3">The sequence shown here is derived from an EMBL/GenBank/DDBJ whole genome shotgun (WGS) entry which is preliminary data.</text>
</comment>